<accession>A0A5D0CWV5</accession>
<dbReference type="OrthoDB" id="1937631at2"/>
<sequence>MVSLTGKYHNWYDAKDAGSGPSKYAIDKHNNNKGPFSKRTDYVIFNNILTFEVNEYTATSATYK</sequence>
<evidence type="ECO:0000256" key="1">
    <source>
        <dbReference type="SAM" id="MobiDB-lite"/>
    </source>
</evidence>
<dbReference type="Proteomes" id="UP000325218">
    <property type="component" value="Unassembled WGS sequence"/>
</dbReference>
<evidence type="ECO:0000313" key="2">
    <source>
        <dbReference type="EMBL" id="TYA13714.1"/>
    </source>
</evidence>
<name>A0A5D0CWV5_9BACL</name>
<feature type="region of interest" description="Disordered" evidence="1">
    <location>
        <begin position="1"/>
        <end position="31"/>
    </location>
</feature>
<organism evidence="2 3">
    <name type="scientific">Paenibacillus faecis</name>
    <dbReference type="NCBI Taxonomy" id="862114"/>
    <lineage>
        <taxon>Bacteria</taxon>
        <taxon>Bacillati</taxon>
        <taxon>Bacillota</taxon>
        <taxon>Bacilli</taxon>
        <taxon>Bacillales</taxon>
        <taxon>Paenibacillaceae</taxon>
        <taxon>Paenibacillus</taxon>
    </lineage>
</organism>
<comment type="caution">
    <text evidence="2">The sequence shown here is derived from an EMBL/GenBank/DDBJ whole genome shotgun (WGS) entry which is preliminary data.</text>
</comment>
<dbReference type="AlphaFoldDB" id="A0A5D0CWV5"/>
<keyword evidence="3" id="KW-1185">Reference proteome</keyword>
<protein>
    <submittedName>
        <fullName evidence="2">Galactose oxidase</fullName>
    </submittedName>
</protein>
<gene>
    <name evidence="2" type="ORF">FRY98_10330</name>
</gene>
<evidence type="ECO:0000313" key="3">
    <source>
        <dbReference type="Proteomes" id="UP000325218"/>
    </source>
</evidence>
<reference evidence="2 3" key="1">
    <citation type="submission" date="2019-08" db="EMBL/GenBank/DDBJ databases">
        <title>Genome sequencing of Paenibacillus faecis DSM 23593(T).</title>
        <authorList>
            <person name="Kook J.-K."/>
            <person name="Park S.-N."/>
            <person name="Lim Y.K."/>
        </authorList>
    </citation>
    <scope>NUCLEOTIDE SEQUENCE [LARGE SCALE GENOMIC DNA]</scope>
    <source>
        <strain evidence="2 3">DSM 23593</strain>
    </source>
</reference>
<proteinExistence type="predicted"/>
<dbReference type="EMBL" id="VSDO01000002">
    <property type="protein sequence ID" value="TYA13714.1"/>
    <property type="molecule type" value="Genomic_DNA"/>
</dbReference>